<evidence type="ECO:0000313" key="3">
    <source>
        <dbReference type="EMBL" id="CAF1593278.1"/>
    </source>
</evidence>
<gene>
    <name evidence="2" type="ORF">EDS130_LOCUS31325</name>
    <name evidence="3" type="ORF">XAT740_LOCUS46809</name>
</gene>
<feature type="region of interest" description="Disordered" evidence="1">
    <location>
        <begin position="72"/>
        <end position="102"/>
    </location>
</feature>
<organism evidence="3 4">
    <name type="scientific">Adineta ricciae</name>
    <name type="common">Rotifer</name>
    <dbReference type="NCBI Taxonomy" id="249248"/>
    <lineage>
        <taxon>Eukaryota</taxon>
        <taxon>Metazoa</taxon>
        <taxon>Spiralia</taxon>
        <taxon>Gnathifera</taxon>
        <taxon>Rotifera</taxon>
        <taxon>Eurotatoria</taxon>
        <taxon>Bdelloidea</taxon>
        <taxon>Adinetida</taxon>
        <taxon>Adinetidae</taxon>
        <taxon>Adineta</taxon>
    </lineage>
</organism>
<comment type="caution">
    <text evidence="3">The sequence shown here is derived from an EMBL/GenBank/DDBJ whole genome shotgun (WGS) entry which is preliminary data.</text>
</comment>
<evidence type="ECO:0000313" key="4">
    <source>
        <dbReference type="Proteomes" id="UP000663828"/>
    </source>
</evidence>
<dbReference type="Proteomes" id="UP000663852">
    <property type="component" value="Unassembled WGS sequence"/>
</dbReference>
<proteinExistence type="predicted"/>
<sequence length="255" mass="29327">MQRSQRTINAPKKFSPSQPSMFSQENYLLRLEDNNELLIVKRSSINSIIDDRAILGARSKRRYAVIEAKDEIDDCQSDEQNDDDLGDSDGQNEIPKNLDVDSLSTESGIVTKKRRRSLDNLLHNDDSTNASNKENQTLEARVVYQTIDDMHRIILQNLEKKLSVFSKKLNQLVPHAVHQQLDSYREKDETFPSQVMYEGQNLLEIRGRDIYGYGRNILKTLYTSHELSSCILPPARNHLARPALDPVRFNIFHGM</sequence>
<reference evidence="3" key="1">
    <citation type="submission" date="2021-02" db="EMBL/GenBank/DDBJ databases">
        <authorList>
            <person name="Nowell W R."/>
        </authorList>
    </citation>
    <scope>NUCLEOTIDE SEQUENCE</scope>
</reference>
<keyword evidence="4" id="KW-1185">Reference proteome</keyword>
<protein>
    <submittedName>
        <fullName evidence="3">Uncharacterized protein</fullName>
    </submittedName>
</protein>
<dbReference type="Proteomes" id="UP000663828">
    <property type="component" value="Unassembled WGS sequence"/>
</dbReference>
<name>A0A816A4L7_ADIRI</name>
<dbReference type="OrthoDB" id="10054654at2759"/>
<accession>A0A816A4L7</accession>
<evidence type="ECO:0000256" key="1">
    <source>
        <dbReference type="SAM" id="MobiDB-lite"/>
    </source>
</evidence>
<dbReference type="AlphaFoldDB" id="A0A816A4L7"/>
<dbReference type="EMBL" id="CAJNOR010006363">
    <property type="protein sequence ID" value="CAF1593278.1"/>
    <property type="molecule type" value="Genomic_DNA"/>
</dbReference>
<evidence type="ECO:0000313" key="2">
    <source>
        <dbReference type="EMBL" id="CAF1314451.1"/>
    </source>
</evidence>
<feature type="compositionally biased region" description="Acidic residues" evidence="1">
    <location>
        <begin position="72"/>
        <end position="87"/>
    </location>
</feature>
<dbReference type="EMBL" id="CAJNOJ010000229">
    <property type="protein sequence ID" value="CAF1314451.1"/>
    <property type="molecule type" value="Genomic_DNA"/>
</dbReference>